<dbReference type="PANTHER" id="PTHR12013">
    <property type="entry name" value="SIGNAL RECOGNITION PARTICLE 14 KD PROTEIN"/>
    <property type="match status" value="1"/>
</dbReference>
<protein>
    <recommendedName>
        <fullName evidence="7">Signal recognition particle subunit SRP14</fullName>
    </recommendedName>
    <alternativeName>
        <fullName evidence="7">Signal recognition particle 14 kDa protein</fullName>
    </alternativeName>
</protein>
<dbReference type="GO" id="GO:0008312">
    <property type="term" value="F:7S RNA binding"/>
    <property type="evidence" value="ECO:0007669"/>
    <property type="project" value="UniProtKB-UniRule"/>
</dbReference>
<evidence type="ECO:0000256" key="8">
    <source>
        <dbReference type="SAM" id="MobiDB-lite"/>
    </source>
</evidence>
<evidence type="ECO:0000256" key="1">
    <source>
        <dbReference type="ARBA" id="ARBA00004496"/>
    </source>
</evidence>
<dbReference type="GO" id="GO:0030942">
    <property type="term" value="F:endoplasmic reticulum signal peptide binding"/>
    <property type="evidence" value="ECO:0007669"/>
    <property type="project" value="UniProtKB-UniRule"/>
</dbReference>
<feature type="compositionally biased region" description="Basic and acidic residues" evidence="8">
    <location>
        <begin position="78"/>
        <end position="91"/>
    </location>
</feature>
<evidence type="ECO:0000256" key="7">
    <source>
        <dbReference type="RuleBase" id="RU368100"/>
    </source>
</evidence>
<dbReference type="OrthoDB" id="19209at2759"/>
<evidence type="ECO:0000256" key="6">
    <source>
        <dbReference type="ARBA" id="ARBA00023274"/>
    </source>
</evidence>
<keyword evidence="3 7" id="KW-0963">Cytoplasm</keyword>
<dbReference type="InterPro" id="IPR003210">
    <property type="entry name" value="Signal_recog_particle_SRP14"/>
</dbReference>
<comment type="function">
    <text evidence="7">Component of the signal recognition particle (SRP) complex, a ribonucleoprotein complex that mediates the cotranslational targeting of secretory and membrane proteins to the endoplasmic reticulum (ER).</text>
</comment>
<sequence>MASIHMSNEEFFTRLAELFDSRRNKGHGTVFLTQKRLTYAFDDETDFPPSAEKVSDDPLWDLHPPHPVPVLIRATDGASKEKRRDRKKDDKVKLSTIVQPDALDSFYVRYAEICKTGMSALKKRDRSKRKKVAKKKKAGGVDDGNKA</sequence>
<keyword evidence="5 7" id="KW-0733">Signal recognition particle</keyword>
<comment type="similarity">
    <text evidence="2 7">Belongs to the SRP14 family.</text>
</comment>
<evidence type="ECO:0000256" key="4">
    <source>
        <dbReference type="ARBA" id="ARBA00022884"/>
    </source>
</evidence>
<organism evidence="9 10">
    <name type="scientific">Pseudovirgaria hyperparasitica</name>
    <dbReference type="NCBI Taxonomy" id="470096"/>
    <lineage>
        <taxon>Eukaryota</taxon>
        <taxon>Fungi</taxon>
        <taxon>Dikarya</taxon>
        <taxon>Ascomycota</taxon>
        <taxon>Pezizomycotina</taxon>
        <taxon>Dothideomycetes</taxon>
        <taxon>Dothideomycetes incertae sedis</taxon>
        <taxon>Acrospermales</taxon>
        <taxon>Acrospermaceae</taxon>
        <taxon>Pseudovirgaria</taxon>
    </lineage>
</organism>
<keyword evidence="4 7" id="KW-0694">RNA-binding</keyword>
<feature type="region of interest" description="Disordered" evidence="8">
    <location>
        <begin position="48"/>
        <end position="91"/>
    </location>
</feature>
<dbReference type="GO" id="GO:0005786">
    <property type="term" value="C:signal recognition particle, endoplasmic reticulum targeting"/>
    <property type="evidence" value="ECO:0007669"/>
    <property type="project" value="UniProtKB-UniRule"/>
</dbReference>
<feature type="compositionally biased region" description="Basic residues" evidence="8">
    <location>
        <begin position="121"/>
        <end position="138"/>
    </location>
</feature>
<keyword evidence="6 7" id="KW-0687">Ribonucleoprotein</keyword>
<name>A0A6A6WDN6_9PEZI</name>
<accession>A0A6A6WDN6</accession>
<evidence type="ECO:0000256" key="2">
    <source>
        <dbReference type="ARBA" id="ARBA00010349"/>
    </source>
</evidence>
<dbReference type="AlphaFoldDB" id="A0A6A6WDN6"/>
<comment type="subcellular location">
    <subcellularLocation>
        <location evidence="1 7">Cytoplasm</location>
    </subcellularLocation>
</comment>
<evidence type="ECO:0000256" key="3">
    <source>
        <dbReference type="ARBA" id="ARBA00022490"/>
    </source>
</evidence>
<evidence type="ECO:0000256" key="5">
    <source>
        <dbReference type="ARBA" id="ARBA00023135"/>
    </source>
</evidence>
<dbReference type="Pfam" id="PF02290">
    <property type="entry name" value="SRP14"/>
    <property type="match status" value="1"/>
</dbReference>
<proteinExistence type="inferred from homology"/>
<dbReference type="GeneID" id="54481422"/>
<evidence type="ECO:0000313" key="9">
    <source>
        <dbReference type="EMBL" id="KAF2760090.1"/>
    </source>
</evidence>
<keyword evidence="10" id="KW-1185">Reference proteome</keyword>
<dbReference type="Gene3D" id="3.30.720.10">
    <property type="entry name" value="Signal recognition particle alu RNA binding heterodimer, srp9/1"/>
    <property type="match status" value="1"/>
</dbReference>
<dbReference type="InterPro" id="IPR009018">
    <property type="entry name" value="Signal_recog_particle_SRP9/14"/>
</dbReference>
<feature type="region of interest" description="Disordered" evidence="8">
    <location>
        <begin position="121"/>
        <end position="147"/>
    </location>
</feature>
<dbReference type="EMBL" id="ML996568">
    <property type="protein sequence ID" value="KAF2760090.1"/>
    <property type="molecule type" value="Genomic_DNA"/>
</dbReference>
<dbReference type="GO" id="GO:0006614">
    <property type="term" value="P:SRP-dependent cotranslational protein targeting to membrane"/>
    <property type="evidence" value="ECO:0007669"/>
    <property type="project" value="UniProtKB-UniRule"/>
</dbReference>
<dbReference type="Proteomes" id="UP000799437">
    <property type="component" value="Unassembled WGS sequence"/>
</dbReference>
<evidence type="ECO:0000313" key="10">
    <source>
        <dbReference type="Proteomes" id="UP000799437"/>
    </source>
</evidence>
<comment type="subunit">
    <text evidence="7">Component of a fungal signal recognition particle (SRP) complex that consists of a 7SL RNA molecule (scR1) and at least six protein subunits: SRP72, SRP68, SRP54, SEC65, SRP21 and SRP14.</text>
</comment>
<dbReference type="RefSeq" id="XP_033602541.1">
    <property type="nucleotide sequence ID" value="XM_033740368.1"/>
</dbReference>
<dbReference type="SUPFAM" id="SSF54762">
    <property type="entry name" value="Signal recognition particle alu RNA binding heterodimer, SRP9/14"/>
    <property type="match status" value="1"/>
</dbReference>
<reference evidence="9" key="1">
    <citation type="journal article" date="2020" name="Stud. Mycol.">
        <title>101 Dothideomycetes genomes: a test case for predicting lifestyles and emergence of pathogens.</title>
        <authorList>
            <person name="Haridas S."/>
            <person name="Albert R."/>
            <person name="Binder M."/>
            <person name="Bloem J."/>
            <person name="Labutti K."/>
            <person name="Salamov A."/>
            <person name="Andreopoulos B."/>
            <person name="Baker S."/>
            <person name="Barry K."/>
            <person name="Bills G."/>
            <person name="Bluhm B."/>
            <person name="Cannon C."/>
            <person name="Castanera R."/>
            <person name="Culley D."/>
            <person name="Daum C."/>
            <person name="Ezra D."/>
            <person name="Gonzalez J."/>
            <person name="Henrissat B."/>
            <person name="Kuo A."/>
            <person name="Liang C."/>
            <person name="Lipzen A."/>
            <person name="Lutzoni F."/>
            <person name="Magnuson J."/>
            <person name="Mondo S."/>
            <person name="Nolan M."/>
            <person name="Ohm R."/>
            <person name="Pangilinan J."/>
            <person name="Park H.-J."/>
            <person name="Ramirez L."/>
            <person name="Alfaro M."/>
            <person name="Sun H."/>
            <person name="Tritt A."/>
            <person name="Yoshinaga Y."/>
            <person name="Zwiers L.-H."/>
            <person name="Turgeon B."/>
            <person name="Goodwin S."/>
            <person name="Spatafora J."/>
            <person name="Crous P."/>
            <person name="Grigoriev I."/>
        </authorList>
    </citation>
    <scope>NUCLEOTIDE SEQUENCE</scope>
    <source>
        <strain evidence="9">CBS 121739</strain>
    </source>
</reference>
<gene>
    <name evidence="9" type="ORF">EJ05DRAFT_271917</name>
</gene>